<evidence type="ECO:0000313" key="2">
    <source>
        <dbReference type="EMBL" id="MBB3944601.1"/>
    </source>
</evidence>
<dbReference type="AlphaFoldDB" id="A0A7W6G1J6"/>
<reference evidence="2 3" key="1">
    <citation type="submission" date="2020-08" db="EMBL/GenBank/DDBJ databases">
        <title>Genomic Encyclopedia of Type Strains, Phase IV (KMG-IV): sequencing the most valuable type-strain genomes for metagenomic binning, comparative biology and taxonomic classification.</title>
        <authorList>
            <person name="Goeker M."/>
        </authorList>
    </citation>
    <scope>NUCLEOTIDE SEQUENCE [LARGE SCALE GENOMIC DNA]</scope>
    <source>
        <strain evidence="2 3">DSM 26438</strain>
    </source>
</reference>
<dbReference type="EMBL" id="JACIDV010000001">
    <property type="protein sequence ID" value="MBB3944601.1"/>
    <property type="molecule type" value="Genomic_DNA"/>
</dbReference>
<keyword evidence="1" id="KW-0472">Membrane</keyword>
<comment type="caution">
    <text evidence="2">The sequence shown here is derived from an EMBL/GenBank/DDBJ whole genome shotgun (WGS) entry which is preliminary data.</text>
</comment>
<evidence type="ECO:0000313" key="3">
    <source>
        <dbReference type="Proteomes" id="UP000565286"/>
    </source>
</evidence>
<sequence>MFAYAPAFIIGLQIFVLGPLVLVIANKERSPISVADVFREPLAISLFFSLTLGFLIFKFQKKWNGRIASLFWAFALYLLIQFFIIIPDLGVLDGRVIDFADHRLLMILELSILITVLVIAIIFPRQSVTYLSRLVIFAFVLVSIQTTLSLPRSSQVDPSLTGSRSSDFFRDAEVYDVLQVGKENAIVILVDTLQGDAFEKAIYANPDLASRLSGFTFYNNTTGHFPFTALSVPAILSGTAYAGKGQSLPDYRKDAGFRRLESVFEGAGLRWGRIPLGGRASFLDDRSSKCRAFATLYDAYLFRQLPLLIKPMFYSNGEMQLEKRCGASVVPNNPSGLDLAVLEKLSEETVIGGAGSKMVFIHLWGMHPPANLSSGCEVSAPNPSMEKYLEQAPCIIGRVANYIDRLRSIGAFEKSSIFIVADHGTRYGFFNKTEPSSIPEFIRSSANPTLLYHSPGQSEPLSISNSPIEITDIYPTITHNFGLEDGSRAKVITAAGENEERERTFLFYKGITDTNGEFLPQYERFSITGDVKSVDSWKSLGVETEVPEKLESIKFGTNGASKLLNYGWSEEAQGVPVSWVVASPATITGTLPCDCNIRVSMRIMNPHDNQSIVFKINNQIIAVLNESSPTGWVERDFRFDASDFGPGSINLVIEAAIIKPISTADVRNIGIAFDWIKLEKEK</sequence>
<keyword evidence="1" id="KW-0812">Transmembrane</keyword>
<dbReference type="RefSeq" id="WP_183893714.1">
    <property type="nucleotide sequence ID" value="NZ_JACIDV010000001.1"/>
</dbReference>
<dbReference type="Gene3D" id="3.40.720.10">
    <property type="entry name" value="Alkaline Phosphatase, subunit A"/>
    <property type="match status" value="1"/>
</dbReference>
<feature type="transmembrane region" description="Helical" evidence="1">
    <location>
        <begin position="7"/>
        <end position="25"/>
    </location>
</feature>
<keyword evidence="3" id="KW-1185">Reference proteome</keyword>
<organism evidence="2 3">
    <name type="scientific">Rhizobium skierniewicense</name>
    <dbReference type="NCBI Taxonomy" id="984260"/>
    <lineage>
        <taxon>Bacteria</taxon>
        <taxon>Pseudomonadati</taxon>
        <taxon>Pseudomonadota</taxon>
        <taxon>Alphaproteobacteria</taxon>
        <taxon>Hyphomicrobiales</taxon>
        <taxon>Rhizobiaceae</taxon>
        <taxon>Rhizobium/Agrobacterium group</taxon>
        <taxon>Rhizobium</taxon>
    </lineage>
</organism>
<keyword evidence="1" id="KW-1133">Transmembrane helix</keyword>
<name>A0A7W6G1J6_9HYPH</name>
<dbReference type="SUPFAM" id="SSF53649">
    <property type="entry name" value="Alkaline phosphatase-like"/>
    <property type="match status" value="1"/>
</dbReference>
<feature type="transmembrane region" description="Helical" evidence="1">
    <location>
        <begin position="104"/>
        <end position="123"/>
    </location>
</feature>
<dbReference type="InterPro" id="IPR017850">
    <property type="entry name" value="Alkaline_phosphatase_core_sf"/>
</dbReference>
<protein>
    <recommendedName>
        <fullName evidence="4">Sulfatase N-terminal domain-containing protein</fullName>
    </recommendedName>
</protein>
<feature type="transmembrane region" description="Helical" evidence="1">
    <location>
        <begin position="37"/>
        <end position="57"/>
    </location>
</feature>
<dbReference type="Proteomes" id="UP000565286">
    <property type="component" value="Unassembled WGS sequence"/>
</dbReference>
<evidence type="ECO:0000256" key="1">
    <source>
        <dbReference type="SAM" id="Phobius"/>
    </source>
</evidence>
<proteinExistence type="predicted"/>
<accession>A0A7W6G1J6</accession>
<feature type="transmembrane region" description="Helical" evidence="1">
    <location>
        <begin position="130"/>
        <end position="150"/>
    </location>
</feature>
<feature type="transmembrane region" description="Helical" evidence="1">
    <location>
        <begin position="69"/>
        <end position="92"/>
    </location>
</feature>
<gene>
    <name evidence="2" type="ORF">GGQ73_000524</name>
</gene>
<evidence type="ECO:0008006" key="4">
    <source>
        <dbReference type="Google" id="ProtNLM"/>
    </source>
</evidence>